<dbReference type="PANTHER" id="PTHR30290:SF9">
    <property type="entry name" value="OLIGOPEPTIDE-BINDING PROTEIN APPA"/>
    <property type="match status" value="1"/>
</dbReference>
<dbReference type="OrthoDB" id="9764591at2"/>
<dbReference type="PROSITE" id="PS51257">
    <property type="entry name" value="PROKAR_LIPOPROTEIN"/>
    <property type="match status" value="1"/>
</dbReference>
<keyword evidence="3 5" id="KW-0732">Signal</keyword>
<evidence type="ECO:0000256" key="5">
    <source>
        <dbReference type="SAM" id="SignalP"/>
    </source>
</evidence>
<dbReference type="PANTHER" id="PTHR30290">
    <property type="entry name" value="PERIPLASMIC BINDING COMPONENT OF ABC TRANSPORTER"/>
    <property type="match status" value="1"/>
</dbReference>
<feature type="signal peptide" evidence="5">
    <location>
        <begin position="1"/>
        <end position="22"/>
    </location>
</feature>
<dbReference type="AlphaFoldDB" id="A0A418KWH6"/>
<gene>
    <name evidence="7" type="ORF">DY240_02035</name>
</gene>
<feature type="domain" description="Solute-binding protein family 5" evidence="6">
    <location>
        <begin position="94"/>
        <end position="447"/>
    </location>
</feature>
<dbReference type="InterPro" id="IPR030678">
    <property type="entry name" value="Peptide/Ni-bd"/>
</dbReference>
<feature type="region of interest" description="Disordered" evidence="4">
    <location>
        <begin position="27"/>
        <end position="51"/>
    </location>
</feature>
<protein>
    <submittedName>
        <fullName evidence="7">ABC transporter substrate-binding protein</fullName>
    </submittedName>
</protein>
<evidence type="ECO:0000256" key="3">
    <source>
        <dbReference type="ARBA" id="ARBA00022729"/>
    </source>
</evidence>
<dbReference type="GO" id="GO:0043190">
    <property type="term" value="C:ATP-binding cassette (ABC) transporter complex"/>
    <property type="evidence" value="ECO:0007669"/>
    <property type="project" value="InterPro"/>
</dbReference>
<dbReference type="GO" id="GO:0042597">
    <property type="term" value="C:periplasmic space"/>
    <property type="evidence" value="ECO:0007669"/>
    <property type="project" value="UniProtKB-ARBA"/>
</dbReference>
<dbReference type="Gene3D" id="3.40.190.10">
    <property type="entry name" value="Periplasmic binding protein-like II"/>
    <property type="match status" value="1"/>
</dbReference>
<comment type="similarity">
    <text evidence="1">Belongs to the bacterial solute-binding protein 5 family.</text>
</comment>
<dbReference type="InterPro" id="IPR006311">
    <property type="entry name" value="TAT_signal"/>
</dbReference>
<name>A0A418KWH6_9ACTN</name>
<evidence type="ECO:0000256" key="1">
    <source>
        <dbReference type="ARBA" id="ARBA00005695"/>
    </source>
</evidence>
<evidence type="ECO:0000313" key="7">
    <source>
        <dbReference type="EMBL" id="RIQ35907.1"/>
    </source>
</evidence>
<dbReference type="EMBL" id="QUAL01000018">
    <property type="protein sequence ID" value="RIQ35907.1"/>
    <property type="molecule type" value="Genomic_DNA"/>
</dbReference>
<proteinExistence type="inferred from homology"/>
<sequence>MRGLGRRAALGAAAALTLAGLAACVPSEPDGASGDASEDAGEGGDGGSGGELAIGTTADVVNFNPLVGNSRTDSWVTNLMYPAMMTIDDEGTKVPALATEWGYGEDGLSAWIEIRDDMEWSDGEPLTAEDVVFTIDAIKAEQLGTVAGMISAYESATAVSDTRIEFTLSRPDGAFLNSIGFWMPIVPEHVFGQAPTVADFANDSDWVSAGPFVLTQVERGQRYVLEAVENYPLAEDGRAVLDRVVFRVYPDVNTEVLALRSGEIDLIGNALPPSVARDVEGDEELQTFSVPSLGWAHMQYNMRRPPLDRVEVRQALAHAVDYEAIREVVLGGNAVSANSSVLTPTFAQWVDETAEEYEYDPELSRDLLAQAGVENLELEMIYDAGDPNISSWAELVRDQAAEAGITITLAGLERNTYLARTNERDFDIYAGSWAIIDEPQSNFSLLFAPDGFINYAGVNDPEINRLLAEASSALTVEDARGPLHELARIVTEQVYDNVMYVEQFTFAASNEWTGFQPKPSELLSVVNPQSLASVRAAD</sequence>
<feature type="chain" id="PRO_5039326705" evidence="5">
    <location>
        <begin position="23"/>
        <end position="538"/>
    </location>
</feature>
<dbReference type="PIRSF" id="PIRSF002741">
    <property type="entry name" value="MppA"/>
    <property type="match status" value="1"/>
</dbReference>
<dbReference type="Proteomes" id="UP000284057">
    <property type="component" value="Unassembled WGS sequence"/>
</dbReference>
<organism evidence="7 8">
    <name type="scientific">Jiangella rhizosphaerae</name>
    <dbReference type="NCBI Taxonomy" id="2293569"/>
    <lineage>
        <taxon>Bacteria</taxon>
        <taxon>Bacillati</taxon>
        <taxon>Actinomycetota</taxon>
        <taxon>Actinomycetes</taxon>
        <taxon>Jiangellales</taxon>
        <taxon>Jiangellaceae</taxon>
        <taxon>Jiangella</taxon>
    </lineage>
</organism>
<dbReference type="Gene3D" id="3.90.76.10">
    <property type="entry name" value="Dipeptide-binding Protein, Domain 1"/>
    <property type="match status" value="1"/>
</dbReference>
<evidence type="ECO:0000259" key="6">
    <source>
        <dbReference type="Pfam" id="PF00496"/>
    </source>
</evidence>
<accession>A0A418KWH6</accession>
<dbReference type="GO" id="GO:0015833">
    <property type="term" value="P:peptide transport"/>
    <property type="evidence" value="ECO:0007669"/>
    <property type="project" value="TreeGrafter"/>
</dbReference>
<evidence type="ECO:0000313" key="8">
    <source>
        <dbReference type="Proteomes" id="UP000284057"/>
    </source>
</evidence>
<dbReference type="InterPro" id="IPR039424">
    <property type="entry name" value="SBP_5"/>
</dbReference>
<dbReference type="SUPFAM" id="SSF53850">
    <property type="entry name" value="Periplasmic binding protein-like II"/>
    <property type="match status" value="1"/>
</dbReference>
<dbReference type="PROSITE" id="PS51318">
    <property type="entry name" value="TAT"/>
    <property type="match status" value="1"/>
</dbReference>
<evidence type="ECO:0000256" key="2">
    <source>
        <dbReference type="ARBA" id="ARBA00022448"/>
    </source>
</evidence>
<dbReference type="Gene3D" id="3.10.105.10">
    <property type="entry name" value="Dipeptide-binding Protein, Domain 3"/>
    <property type="match status" value="1"/>
</dbReference>
<reference evidence="7 8" key="1">
    <citation type="submission" date="2018-09" db="EMBL/GenBank/DDBJ databases">
        <title>Isolation, diversity and antifungal activity of actinobacteria from wheat.</title>
        <authorList>
            <person name="Han C."/>
        </authorList>
    </citation>
    <scope>NUCLEOTIDE SEQUENCE [LARGE SCALE GENOMIC DNA]</scope>
    <source>
        <strain evidence="7 8">NEAU-YY265</strain>
    </source>
</reference>
<dbReference type="InterPro" id="IPR000914">
    <property type="entry name" value="SBP_5_dom"/>
</dbReference>
<dbReference type="CDD" id="cd00995">
    <property type="entry name" value="PBP2_NikA_DppA_OppA_like"/>
    <property type="match status" value="1"/>
</dbReference>
<dbReference type="Pfam" id="PF00496">
    <property type="entry name" value="SBP_bac_5"/>
    <property type="match status" value="1"/>
</dbReference>
<evidence type="ECO:0000256" key="4">
    <source>
        <dbReference type="SAM" id="MobiDB-lite"/>
    </source>
</evidence>
<keyword evidence="8" id="KW-1185">Reference proteome</keyword>
<dbReference type="GO" id="GO:1904680">
    <property type="term" value="F:peptide transmembrane transporter activity"/>
    <property type="evidence" value="ECO:0007669"/>
    <property type="project" value="TreeGrafter"/>
</dbReference>
<keyword evidence="2" id="KW-0813">Transport</keyword>
<comment type="caution">
    <text evidence="7">The sequence shown here is derived from an EMBL/GenBank/DDBJ whole genome shotgun (WGS) entry which is preliminary data.</text>
</comment>